<evidence type="ECO:0000256" key="6">
    <source>
        <dbReference type="PROSITE-ProRule" id="PRU00358"/>
    </source>
</evidence>
<evidence type="ECO:0000259" key="10">
    <source>
        <dbReference type="PROSITE" id="PS51015"/>
    </source>
</evidence>
<evidence type="ECO:0000256" key="7">
    <source>
        <dbReference type="SAM" id="MobiDB-lite"/>
    </source>
</evidence>
<gene>
    <name evidence="11" type="ORF">SAY87_019114</name>
</gene>
<dbReference type="FunFam" id="2.30.280.10:FF:000003">
    <property type="entry name" value="Histone-lysine N-methyltransferase, H3 lysine-9 specific SUVH5"/>
    <property type="match status" value="1"/>
</dbReference>
<dbReference type="PROSITE" id="PS51015">
    <property type="entry name" value="YDG"/>
    <property type="match status" value="1"/>
</dbReference>
<dbReference type="GO" id="GO:0003690">
    <property type="term" value="F:double-stranded DNA binding"/>
    <property type="evidence" value="ECO:0007669"/>
    <property type="project" value="TreeGrafter"/>
</dbReference>
<keyword evidence="4 6" id="KW-0539">Nucleus</keyword>
<keyword evidence="12" id="KW-1185">Reference proteome</keyword>
<keyword evidence="5" id="KW-0137">Centromere</keyword>
<dbReference type="SUPFAM" id="SSF82199">
    <property type="entry name" value="SET domain"/>
    <property type="match status" value="1"/>
</dbReference>
<dbReference type="AlphaFoldDB" id="A0AAN7JYP9"/>
<dbReference type="GO" id="GO:0000775">
    <property type="term" value="C:chromosome, centromeric region"/>
    <property type="evidence" value="ECO:0007669"/>
    <property type="project" value="UniProtKB-SubCell"/>
</dbReference>
<evidence type="ECO:0000256" key="1">
    <source>
        <dbReference type="ARBA" id="ARBA00004584"/>
    </source>
</evidence>
<dbReference type="GO" id="GO:0005634">
    <property type="term" value="C:nucleus"/>
    <property type="evidence" value="ECO:0007669"/>
    <property type="project" value="UniProtKB-SubCell"/>
</dbReference>
<dbReference type="GO" id="GO:0042054">
    <property type="term" value="F:histone methyltransferase activity"/>
    <property type="evidence" value="ECO:0007669"/>
    <property type="project" value="InterPro"/>
</dbReference>
<dbReference type="Pfam" id="PF05033">
    <property type="entry name" value="Pre-SET"/>
    <property type="match status" value="1"/>
</dbReference>
<dbReference type="SUPFAM" id="SSF88697">
    <property type="entry name" value="PUA domain-like"/>
    <property type="match status" value="1"/>
</dbReference>
<dbReference type="InterPro" id="IPR051357">
    <property type="entry name" value="H3K9_HMTase_SUVAR3-9"/>
</dbReference>
<feature type="domain" description="SET" evidence="8">
    <location>
        <begin position="514"/>
        <end position="657"/>
    </location>
</feature>
<dbReference type="PROSITE" id="PS50890">
    <property type="entry name" value="PUA"/>
    <property type="match status" value="1"/>
</dbReference>
<dbReference type="InterPro" id="IPR036987">
    <property type="entry name" value="SRA-YDG_sf"/>
</dbReference>
<keyword evidence="3" id="KW-0156">Chromatin regulator</keyword>
<feature type="region of interest" description="Disordered" evidence="7">
    <location>
        <begin position="18"/>
        <end position="68"/>
    </location>
</feature>
<dbReference type="SMART" id="SM00317">
    <property type="entry name" value="SET"/>
    <property type="match status" value="1"/>
</dbReference>
<dbReference type="Pfam" id="PF02182">
    <property type="entry name" value="SAD_SRA"/>
    <property type="match status" value="1"/>
</dbReference>
<dbReference type="GO" id="GO:0008270">
    <property type="term" value="F:zinc ion binding"/>
    <property type="evidence" value="ECO:0007669"/>
    <property type="project" value="InterPro"/>
</dbReference>
<proteinExistence type="predicted"/>
<name>A0AAN7JYP9_9MYRT</name>
<reference evidence="11 12" key="1">
    <citation type="journal article" date="2023" name="Hortic Res">
        <title>Pangenome of water caltrop reveals structural variations and asymmetric subgenome divergence after allopolyploidization.</title>
        <authorList>
            <person name="Zhang X."/>
            <person name="Chen Y."/>
            <person name="Wang L."/>
            <person name="Yuan Y."/>
            <person name="Fang M."/>
            <person name="Shi L."/>
            <person name="Lu R."/>
            <person name="Comes H.P."/>
            <person name="Ma Y."/>
            <person name="Chen Y."/>
            <person name="Huang G."/>
            <person name="Zhou Y."/>
            <person name="Zheng Z."/>
            <person name="Qiu Y."/>
        </authorList>
    </citation>
    <scope>NUCLEOTIDE SEQUENCE [LARGE SCALE GENOMIC DNA]</scope>
    <source>
        <tissue evidence="11">Roots</tissue>
    </source>
</reference>
<evidence type="ECO:0000313" key="12">
    <source>
        <dbReference type="Proteomes" id="UP001345219"/>
    </source>
</evidence>
<sequence>MDALVPFQDLNLLPHPPISSSSTALLTPKMEPKTEPLDEDNLRLAQSPRHQPEILSSHSSHFPNSHLTQESISSDCESHVYSEFNRISELFNAAFYDRLSRLRSPESPSVPNATSPTPRKPDSGAMVPVPEGCNQASVSRSGGQNRKLDKRSSELVRITGLSSEDEGFFREVVRRTRMVYDGLRILSTSQQDAPASHLDGRRLRGDLAAASVMREHGLWLSRDKRVVGPIPGVYVGDMFLYRMELCVVGLHGQPQAGIDYLTASESSNGEPIATSIIVSGGYEDDEDSGEVLIYSGHGGQDKSNRQCAHQKLEGGNLAMERSMHYGIEVRVIRGFRNGVGASKFYIYDGLYRILDCWFDVGKSGFGVYKYKLSRIEGQPVMGSSIMKFAEALKVRPLEVRPSGYISLDLSMKREAVPIPVFNDIDSNNEPLCFEYLRSSVFPAFLVNQSRMVSGCECPSGCREDCLCAAKNGGEFAYDPNGTLFRGKPLIFECGISCKCPPFCRNRVTQKGLHNRLEIFRSKEAGWAVRTLELIQAGSFICEYSGVVLTRDQAQIFSMNGDSLIYPNRFAGKWSEWGDLSRIFPNYSCPSYPSVPPLDFAMDVSRMRNVACYISHCSTPNVFVQYVLHDHSNMAFPRLMLFALENIPPLRELSLDYGVADEWSAKPMICN</sequence>
<comment type="caution">
    <text evidence="11">The sequence shown here is derived from an EMBL/GenBank/DDBJ whole genome shotgun (WGS) entry which is preliminary data.</text>
</comment>
<dbReference type="Proteomes" id="UP001345219">
    <property type="component" value="Chromosome 15"/>
</dbReference>
<feature type="compositionally biased region" description="Polar residues" evidence="7">
    <location>
        <begin position="134"/>
        <end position="144"/>
    </location>
</feature>
<evidence type="ECO:0000259" key="8">
    <source>
        <dbReference type="PROSITE" id="PS50280"/>
    </source>
</evidence>
<dbReference type="InterPro" id="IPR046341">
    <property type="entry name" value="SET_dom_sf"/>
</dbReference>
<dbReference type="Gene3D" id="2.170.270.10">
    <property type="entry name" value="SET domain"/>
    <property type="match status" value="1"/>
</dbReference>
<comment type="subcellular location">
    <subcellularLocation>
        <location evidence="1">Chromosome</location>
        <location evidence="1">Centromere</location>
    </subcellularLocation>
    <subcellularLocation>
        <location evidence="6">Nucleus</location>
    </subcellularLocation>
</comment>
<dbReference type="SMART" id="SM00468">
    <property type="entry name" value="PreSET"/>
    <property type="match status" value="1"/>
</dbReference>
<dbReference type="InterPro" id="IPR025794">
    <property type="entry name" value="H3-K9-MeTrfase_plant"/>
</dbReference>
<keyword evidence="2" id="KW-0158">Chromosome</keyword>
<dbReference type="PROSITE" id="PS50867">
    <property type="entry name" value="PRE_SET"/>
    <property type="match status" value="1"/>
</dbReference>
<dbReference type="InterPro" id="IPR007728">
    <property type="entry name" value="Pre-SET_dom"/>
</dbReference>
<dbReference type="PANTHER" id="PTHR45660:SF3">
    <property type="entry name" value="HISTONE-LYSINE N-METHYLTRANSFERASE FAMILY MEMBER SUVH9"/>
    <property type="match status" value="1"/>
</dbReference>
<evidence type="ECO:0000256" key="5">
    <source>
        <dbReference type="ARBA" id="ARBA00023328"/>
    </source>
</evidence>
<organism evidence="11 12">
    <name type="scientific">Trapa incisa</name>
    <dbReference type="NCBI Taxonomy" id="236973"/>
    <lineage>
        <taxon>Eukaryota</taxon>
        <taxon>Viridiplantae</taxon>
        <taxon>Streptophyta</taxon>
        <taxon>Embryophyta</taxon>
        <taxon>Tracheophyta</taxon>
        <taxon>Spermatophyta</taxon>
        <taxon>Magnoliopsida</taxon>
        <taxon>eudicotyledons</taxon>
        <taxon>Gunneridae</taxon>
        <taxon>Pentapetalae</taxon>
        <taxon>rosids</taxon>
        <taxon>malvids</taxon>
        <taxon>Myrtales</taxon>
        <taxon>Lythraceae</taxon>
        <taxon>Trapa</taxon>
    </lineage>
</organism>
<protein>
    <submittedName>
        <fullName evidence="11">Uncharacterized protein</fullName>
    </submittedName>
</protein>
<evidence type="ECO:0000259" key="9">
    <source>
        <dbReference type="PROSITE" id="PS50867"/>
    </source>
</evidence>
<dbReference type="EMBL" id="JAXIOK010000012">
    <property type="protein sequence ID" value="KAK4757813.1"/>
    <property type="molecule type" value="Genomic_DNA"/>
</dbReference>
<feature type="region of interest" description="Disordered" evidence="7">
    <location>
        <begin position="103"/>
        <end position="152"/>
    </location>
</feature>
<dbReference type="InterPro" id="IPR015947">
    <property type="entry name" value="PUA-like_sf"/>
</dbReference>
<dbReference type="PROSITE" id="PS51575">
    <property type="entry name" value="SAM_MT43_SUVAR39_2"/>
    <property type="match status" value="1"/>
</dbReference>
<feature type="compositionally biased region" description="Basic and acidic residues" evidence="7">
    <location>
        <begin position="30"/>
        <end position="42"/>
    </location>
</feature>
<feature type="domain" description="YDG" evidence="10">
    <location>
        <begin position="228"/>
        <end position="374"/>
    </location>
</feature>
<evidence type="ECO:0000256" key="3">
    <source>
        <dbReference type="ARBA" id="ARBA00022853"/>
    </source>
</evidence>
<accession>A0AAN7JYP9</accession>
<dbReference type="InterPro" id="IPR003105">
    <property type="entry name" value="SRA_YDG"/>
</dbReference>
<feature type="domain" description="Pre-SET" evidence="9">
    <location>
        <begin position="453"/>
        <end position="511"/>
    </location>
</feature>
<evidence type="ECO:0000313" key="11">
    <source>
        <dbReference type="EMBL" id="KAK4757813.1"/>
    </source>
</evidence>
<feature type="compositionally biased region" description="Polar residues" evidence="7">
    <location>
        <begin position="54"/>
        <end position="68"/>
    </location>
</feature>
<dbReference type="InterPro" id="IPR001214">
    <property type="entry name" value="SET_dom"/>
</dbReference>
<dbReference type="PANTHER" id="PTHR45660">
    <property type="entry name" value="HISTONE-LYSINE N-METHYLTRANSFERASE SETMAR"/>
    <property type="match status" value="1"/>
</dbReference>
<dbReference type="Pfam" id="PF00856">
    <property type="entry name" value="SET"/>
    <property type="match status" value="1"/>
</dbReference>
<dbReference type="SMART" id="SM00466">
    <property type="entry name" value="SRA"/>
    <property type="match status" value="1"/>
</dbReference>
<evidence type="ECO:0000256" key="4">
    <source>
        <dbReference type="ARBA" id="ARBA00023242"/>
    </source>
</evidence>
<evidence type="ECO:0000256" key="2">
    <source>
        <dbReference type="ARBA" id="ARBA00022454"/>
    </source>
</evidence>
<dbReference type="Gene3D" id="2.30.280.10">
    <property type="entry name" value="SRA-YDG"/>
    <property type="match status" value="1"/>
</dbReference>
<dbReference type="PROSITE" id="PS50280">
    <property type="entry name" value="SET"/>
    <property type="match status" value="1"/>
</dbReference>